<dbReference type="OrthoDB" id="1371248at2"/>
<sequence>MSTLNYLAEKISDLKNRRTRKNNPPPPTNELAHPRFGITEAGITEEGKAAEKKAPNSLLFLMYSKENETLFI</sequence>
<dbReference type="AlphaFoldDB" id="A0A521CAH2"/>
<organism evidence="1 2">
    <name type="scientific">Flavobacterium nitrogenifigens</name>
    <dbReference type="NCBI Taxonomy" id="1617283"/>
    <lineage>
        <taxon>Bacteria</taxon>
        <taxon>Pseudomonadati</taxon>
        <taxon>Bacteroidota</taxon>
        <taxon>Flavobacteriia</taxon>
        <taxon>Flavobacteriales</taxon>
        <taxon>Flavobacteriaceae</taxon>
        <taxon>Flavobacterium</taxon>
    </lineage>
</organism>
<reference evidence="1 2" key="1">
    <citation type="submission" date="2017-05" db="EMBL/GenBank/DDBJ databases">
        <authorList>
            <person name="Varghese N."/>
            <person name="Submissions S."/>
        </authorList>
    </citation>
    <scope>NUCLEOTIDE SEQUENCE [LARGE SCALE GENOMIC DNA]</scope>
    <source>
        <strain evidence="1 2">DSM 29982</strain>
    </source>
</reference>
<dbReference type="EMBL" id="FXTQ01000002">
    <property type="protein sequence ID" value="SMO56477.1"/>
    <property type="molecule type" value="Genomic_DNA"/>
</dbReference>
<keyword evidence="2" id="KW-1185">Reference proteome</keyword>
<evidence type="ECO:0000313" key="2">
    <source>
        <dbReference type="Proteomes" id="UP000319267"/>
    </source>
</evidence>
<accession>A0A521CAH2</accession>
<proteinExistence type="predicted"/>
<evidence type="ECO:0000313" key="1">
    <source>
        <dbReference type="EMBL" id="SMO56477.1"/>
    </source>
</evidence>
<gene>
    <name evidence="1" type="ORF">SAMN06265220_102171</name>
</gene>
<protein>
    <submittedName>
        <fullName evidence="1">Uncharacterized protein</fullName>
    </submittedName>
</protein>
<name>A0A521CAH2_9FLAO</name>
<dbReference type="Proteomes" id="UP000319267">
    <property type="component" value="Unassembled WGS sequence"/>
</dbReference>
<dbReference type="RefSeq" id="WP_111379432.1">
    <property type="nucleotide sequence ID" value="NZ_CP043612.1"/>
</dbReference>